<organism evidence="2 3">
    <name type="scientific">Austropuccinia psidii MF-1</name>
    <dbReference type="NCBI Taxonomy" id="1389203"/>
    <lineage>
        <taxon>Eukaryota</taxon>
        <taxon>Fungi</taxon>
        <taxon>Dikarya</taxon>
        <taxon>Basidiomycota</taxon>
        <taxon>Pucciniomycotina</taxon>
        <taxon>Pucciniomycetes</taxon>
        <taxon>Pucciniales</taxon>
        <taxon>Sphaerophragmiaceae</taxon>
        <taxon>Austropuccinia</taxon>
    </lineage>
</organism>
<proteinExistence type="predicted"/>
<evidence type="ECO:0000256" key="1">
    <source>
        <dbReference type="SAM" id="MobiDB-lite"/>
    </source>
</evidence>
<sequence>MTPTGLEAEPLSGAETSANGTASPWYKRPSSPNMKFSFFSLAPLSSTSPAPSYPGAYSTMSSPLSTLSYHTEITITLPLPYIILPIIHPDPHIYLLCASSSQFKTFLLLLPNFHTKMLFHYIVNLIFNDISLFA</sequence>
<reference evidence="2" key="1">
    <citation type="submission" date="2021-03" db="EMBL/GenBank/DDBJ databases">
        <title>Draft genome sequence of rust myrtle Austropuccinia psidii MF-1, a brazilian biotype.</title>
        <authorList>
            <person name="Quecine M.C."/>
            <person name="Pachon D.M.R."/>
            <person name="Bonatelli M.L."/>
            <person name="Correr F.H."/>
            <person name="Franceschini L.M."/>
            <person name="Leite T.F."/>
            <person name="Margarido G.R.A."/>
            <person name="Almeida C.A."/>
            <person name="Ferrarezi J.A."/>
            <person name="Labate C.A."/>
        </authorList>
    </citation>
    <scope>NUCLEOTIDE SEQUENCE</scope>
    <source>
        <strain evidence="2">MF-1</strain>
    </source>
</reference>
<name>A0A9Q3BA82_9BASI</name>
<keyword evidence="3" id="KW-1185">Reference proteome</keyword>
<comment type="caution">
    <text evidence="2">The sequence shown here is derived from an EMBL/GenBank/DDBJ whole genome shotgun (WGS) entry which is preliminary data.</text>
</comment>
<evidence type="ECO:0000313" key="2">
    <source>
        <dbReference type="EMBL" id="MBW0461701.1"/>
    </source>
</evidence>
<feature type="region of interest" description="Disordered" evidence="1">
    <location>
        <begin position="1"/>
        <end position="26"/>
    </location>
</feature>
<evidence type="ECO:0000313" key="3">
    <source>
        <dbReference type="Proteomes" id="UP000765509"/>
    </source>
</evidence>
<accession>A0A9Q3BA82</accession>
<dbReference type="EMBL" id="AVOT02000206">
    <property type="protein sequence ID" value="MBW0461701.1"/>
    <property type="molecule type" value="Genomic_DNA"/>
</dbReference>
<dbReference type="AlphaFoldDB" id="A0A9Q3BA82"/>
<dbReference type="Proteomes" id="UP000765509">
    <property type="component" value="Unassembled WGS sequence"/>
</dbReference>
<gene>
    <name evidence="2" type="ORF">O181_001416</name>
</gene>
<protein>
    <submittedName>
        <fullName evidence="2">Uncharacterized protein</fullName>
    </submittedName>
</protein>